<reference evidence="1 2" key="1">
    <citation type="submission" date="2015-11" db="EMBL/GenBank/DDBJ databases">
        <title>The limits of bacterial species coexistence and the symbiotic plasmid transference in sympatric Rhizobium populations.</title>
        <authorList>
            <person name="Perez-Carrascal O.M."/>
            <person name="VanInsberghe D."/>
            <person name="Juarez S."/>
            <person name="Polz M.F."/>
            <person name="Vinuesa P."/>
            <person name="Gonzalez V."/>
        </authorList>
    </citation>
    <scope>NUCLEOTIDE SEQUENCE [LARGE SCALE GENOMIC DNA]</scope>
    <source>
        <strain evidence="1 2">N771</strain>
    </source>
</reference>
<gene>
    <name evidence="1" type="ORF">AMC81_CH01872</name>
</gene>
<keyword evidence="2" id="KW-1185">Reference proteome</keyword>
<dbReference type="EMBL" id="CP013568">
    <property type="protein sequence ID" value="ANL84653.1"/>
    <property type="molecule type" value="Genomic_DNA"/>
</dbReference>
<dbReference type="Proteomes" id="UP000078551">
    <property type="component" value="Chromosome"/>
</dbReference>
<organism evidence="1 2">
    <name type="scientific">Rhizobium phaseoli</name>
    <dbReference type="NCBI Taxonomy" id="396"/>
    <lineage>
        <taxon>Bacteria</taxon>
        <taxon>Pseudomonadati</taxon>
        <taxon>Pseudomonadota</taxon>
        <taxon>Alphaproteobacteria</taxon>
        <taxon>Hyphomicrobiales</taxon>
        <taxon>Rhizobiaceae</taxon>
        <taxon>Rhizobium/Agrobacterium group</taxon>
        <taxon>Rhizobium</taxon>
    </lineage>
</organism>
<dbReference type="RefSeq" id="WP_064924627.1">
    <property type="nucleotide sequence ID" value="NZ_CP013568.1"/>
</dbReference>
<sequence>MTDEEIADQIDAARDRWERASRLVHGSKTAMPADRKELQDRLMQLDALIGKYDLCGREIIQAAVDRAHNSMMRGGV</sequence>
<name>A0ABM6C8X0_9HYPH</name>
<proteinExistence type="predicted"/>
<accession>A0ABM6C8X0</accession>
<evidence type="ECO:0000313" key="1">
    <source>
        <dbReference type="EMBL" id="ANL84653.1"/>
    </source>
</evidence>
<evidence type="ECO:0000313" key="2">
    <source>
        <dbReference type="Proteomes" id="UP000078551"/>
    </source>
</evidence>
<protein>
    <submittedName>
        <fullName evidence="1">Uncharacterized protein</fullName>
    </submittedName>
</protein>